<accession>A0A9N7V2G5</accession>
<evidence type="ECO:0000313" key="2">
    <source>
        <dbReference type="Proteomes" id="UP001153269"/>
    </source>
</evidence>
<dbReference type="Proteomes" id="UP001153269">
    <property type="component" value="Unassembled WGS sequence"/>
</dbReference>
<keyword evidence="2" id="KW-1185">Reference proteome</keyword>
<protein>
    <submittedName>
        <fullName evidence="1">Uncharacterized protein</fullName>
    </submittedName>
</protein>
<organism evidence="1 2">
    <name type="scientific">Pleuronectes platessa</name>
    <name type="common">European plaice</name>
    <dbReference type="NCBI Taxonomy" id="8262"/>
    <lineage>
        <taxon>Eukaryota</taxon>
        <taxon>Metazoa</taxon>
        <taxon>Chordata</taxon>
        <taxon>Craniata</taxon>
        <taxon>Vertebrata</taxon>
        <taxon>Euteleostomi</taxon>
        <taxon>Actinopterygii</taxon>
        <taxon>Neopterygii</taxon>
        <taxon>Teleostei</taxon>
        <taxon>Neoteleostei</taxon>
        <taxon>Acanthomorphata</taxon>
        <taxon>Carangaria</taxon>
        <taxon>Pleuronectiformes</taxon>
        <taxon>Pleuronectoidei</taxon>
        <taxon>Pleuronectidae</taxon>
        <taxon>Pleuronectes</taxon>
    </lineage>
</organism>
<dbReference type="EMBL" id="CADEAL010002668">
    <property type="protein sequence ID" value="CAB1441535.1"/>
    <property type="molecule type" value="Genomic_DNA"/>
</dbReference>
<name>A0A9N7V2G5_PLEPL</name>
<proteinExistence type="predicted"/>
<reference evidence="1" key="1">
    <citation type="submission" date="2020-03" db="EMBL/GenBank/DDBJ databases">
        <authorList>
            <person name="Weist P."/>
        </authorList>
    </citation>
    <scope>NUCLEOTIDE SEQUENCE</scope>
</reference>
<gene>
    <name evidence="1" type="ORF">PLEPLA_LOCUS29298</name>
</gene>
<comment type="caution">
    <text evidence="1">The sequence shown here is derived from an EMBL/GenBank/DDBJ whole genome shotgun (WGS) entry which is preliminary data.</text>
</comment>
<dbReference type="AlphaFoldDB" id="A0A9N7V2G5"/>
<evidence type="ECO:0000313" key="1">
    <source>
        <dbReference type="EMBL" id="CAB1441535.1"/>
    </source>
</evidence>
<sequence length="132" mass="15288">MSPSMPDLWPPERACRRVSYLFVGLRRVFAAKHSSLFFWFPQENFCYFFNTRAEEEARPRLPLPSSSAVGAGESVFPRCRMLLIRQARQKRNAGDPLLRPILTSLLETAGEQHMHIVIHYRIIKGREDVPMS</sequence>